<evidence type="ECO:0000313" key="1">
    <source>
        <dbReference type="EMBL" id="CAB4121901.1"/>
    </source>
</evidence>
<dbReference type="EMBL" id="LR796152">
    <property type="protein sequence ID" value="CAB4121901.1"/>
    <property type="molecule type" value="Genomic_DNA"/>
</dbReference>
<protein>
    <submittedName>
        <fullName evidence="3">Uncharacterized protein</fullName>
    </submittedName>
</protein>
<evidence type="ECO:0000313" key="2">
    <source>
        <dbReference type="EMBL" id="CAB4123783.1"/>
    </source>
</evidence>
<accession>A0A6J7WR67</accession>
<dbReference type="EMBL" id="LR798268">
    <property type="protein sequence ID" value="CAB5219202.1"/>
    <property type="molecule type" value="Genomic_DNA"/>
</dbReference>
<dbReference type="EMBL" id="LR796176">
    <property type="protein sequence ID" value="CAB4123783.1"/>
    <property type="molecule type" value="Genomic_DNA"/>
</dbReference>
<proteinExistence type="predicted"/>
<organism evidence="3">
    <name type="scientific">uncultured Caudovirales phage</name>
    <dbReference type="NCBI Taxonomy" id="2100421"/>
    <lineage>
        <taxon>Viruses</taxon>
        <taxon>Duplodnaviria</taxon>
        <taxon>Heunggongvirae</taxon>
        <taxon>Uroviricota</taxon>
        <taxon>Caudoviricetes</taxon>
        <taxon>Peduoviridae</taxon>
        <taxon>Maltschvirus</taxon>
        <taxon>Maltschvirus maltsch</taxon>
    </lineage>
</organism>
<gene>
    <name evidence="3" type="ORF">UFOVP220_45</name>
    <name evidence="1" type="ORF">UFOVP26_43</name>
    <name evidence="2" type="ORF">UFOVP44_54</name>
</gene>
<sequence length="87" mass="10114">MTDTRRVDYQFSAVELTELVINVGKNEREVYRALGYLSTWNMSYPIVKIWINAKYNELNAAYFNEDGVECGYAIGAVWHDDHFGFHS</sequence>
<reference evidence="3" key="1">
    <citation type="submission" date="2020-05" db="EMBL/GenBank/DDBJ databases">
        <authorList>
            <person name="Chiriac C."/>
            <person name="Salcher M."/>
            <person name="Ghai R."/>
            <person name="Kavagutti S V."/>
        </authorList>
    </citation>
    <scope>NUCLEOTIDE SEQUENCE</scope>
</reference>
<evidence type="ECO:0000313" key="3">
    <source>
        <dbReference type="EMBL" id="CAB5219202.1"/>
    </source>
</evidence>
<name>A0A6J7WR67_9CAUD</name>